<keyword evidence="15 16" id="KW-0469">Meiosis</keyword>
<dbReference type="GO" id="GO:0042138">
    <property type="term" value="P:meiotic DNA double-strand break formation"/>
    <property type="evidence" value="ECO:0007669"/>
    <property type="project" value="TreeGrafter"/>
</dbReference>
<comment type="similarity">
    <text evidence="4 16">Belongs to the MRE11/RAD32 family.</text>
</comment>
<evidence type="ECO:0000256" key="2">
    <source>
        <dbReference type="ARBA" id="ARBA00004123"/>
    </source>
</evidence>
<keyword evidence="13 16" id="KW-0464">Manganese</keyword>
<keyword evidence="14 16" id="KW-0539">Nucleus</keyword>
<keyword evidence="11 16" id="KW-0269">Exonuclease</keyword>
<dbReference type="FunFam" id="3.60.21.10:FF:000019">
    <property type="entry name" value="Double-strand break repair protein"/>
    <property type="match status" value="1"/>
</dbReference>
<evidence type="ECO:0000256" key="5">
    <source>
        <dbReference type="ARBA" id="ARBA00022454"/>
    </source>
</evidence>
<dbReference type="Pfam" id="PF04152">
    <property type="entry name" value="Mre11_DNA_bind"/>
    <property type="match status" value="1"/>
</dbReference>
<evidence type="ECO:0000256" key="1">
    <source>
        <dbReference type="ARBA" id="ARBA00001936"/>
    </source>
</evidence>
<dbReference type="InterPro" id="IPR007281">
    <property type="entry name" value="Mre11_DNA-bd"/>
</dbReference>
<dbReference type="GO" id="GO:0035861">
    <property type="term" value="C:site of double-strand break"/>
    <property type="evidence" value="ECO:0007669"/>
    <property type="project" value="TreeGrafter"/>
</dbReference>
<evidence type="ECO:0000256" key="7">
    <source>
        <dbReference type="ARBA" id="ARBA00022723"/>
    </source>
</evidence>
<feature type="compositionally biased region" description="Polar residues" evidence="18">
    <location>
        <begin position="528"/>
        <end position="541"/>
    </location>
</feature>
<dbReference type="GO" id="GO:0000723">
    <property type="term" value="P:telomere maintenance"/>
    <property type="evidence" value="ECO:0007669"/>
    <property type="project" value="TreeGrafter"/>
</dbReference>
<dbReference type="SMART" id="SM01347">
    <property type="entry name" value="Mre11_DNA_bind"/>
    <property type="match status" value="1"/>
</dbReference>
<dbReference type="Gene3D" id="3.30.110.110">
    <property type="entry name" value="Mre11, capping domain"/>
    <property type="match status" value="1"/>
</dbReference>
<dbReference type="AlphaFoldDB" id="A0A0D9X4Y8"/>
<feature type="region of interest" description="Disordered" evidence="18">
    <location>
        <begin position="514"/>
        <end position="615"/>
    </location>
</feature>
<comment type="subcellular location">
    <subcellularLocation>
        <location evidence="3">Chromosome</location>
    </subcellularLocation>
    <subcellularLocation>
        <location evidence="2 16">Nucleus</location>
    </subcellularLocation>
</comment>
<comment type="function">
    <text evidence="16">Core component of the MRN complex, which plays a central role in double-strand break (DSB) repair, DNA recombination, maintenance of telomere integrity and meiosis. The MRN complex is involved in the repair of DNA double-strand breaks (DSBs) via homologous recombination (HR), an error-free mechanism which primarily occurs during S and G2 phases. The complex (1) mediates the end resection of damaged DNA, which generates proper single-stranded DNA, a key initial steps in HR, and is (2) required for the recruitment of other repair factors and efficient activation of ATM and ATR upon DNA damage. Within the MRN complex, MRE11 possesses both single-strand endonuclease activity and double-strand-specific 3'-5' exonuclease activity. MRE11 first endonucleolytically cleaves the 5' strand at DNA DSB ends to prevent non-homologous end joining (NHEJ) and licence HR. It then generates a single-stranded DNA gap via 3' to 5' exonucleolytic degradation, which is required for single-strand invasion and recombination.</text>
</comment>
<feature type="domain" description="Mre11 DNA-binding" evidence="19">
    <location>
        <begin position="307"/>
        <end position="466"/>
    </location>
</feature>
<dbReference type="eggNOG" id="KOG2310">
    <property type="taxonomic scope" value="Eukaryota"/>
</dbReference>
<dbReference type="InterPro" id="IPR041796">
    <property type="entry name" value="Mre11_N"/>
</dbReference>
<accession>A0A0D9X4Y8</accession>
<dbReference type="PANTHER" id="PTHR10139:SF1">
    <property type="entry name" value="DOUBLE-STRAND BREAK REPAIR PROTEIN MRE11"/>
    <property type="match status" value="1"/>
</dbReference>
<dbReference type="GO" id="GO:0000724">
    <property type="term" value="P:double-strand break repair via homologous recombination"/>
    <property type="evidence" value="ECO:0007669"/>
    <property type="project" value="TreeGrafter"/>
</dbReference>
<dbReference type="GO" id="GO:0008296">
    <property type="term" value="F:3'-5'-DNA exonuclease activity"/>
    <property type="evidence" value="ECO:0007669"/>
    <property type="project" value="InterPro"/>
</dbReference>
<keyword evidence="9 16" id="KW-0227">DNA damage</keyword>
<dbReference type="PIRSF" id="PIRSF000882">
    <property type="entry name" value="DSB_repair_MRE11"/>
    <property type="match status" value="1"/>
</dbReference>
<evidence type="ECO:0000313" key="21">
    <source>
        <dbReference type="Proteomes" id="UP000032180"/>
    </source>
</evidence>
<dbReference type="InterPro" id="IPR029052">
    <property type="entry name" value="Metallo-depent_PP-like"/>
</dbReference>
<reference evidence="21" key="2">
    <citation type="submission" date="2013-12" db="EMBL/GenBank/DDBJ databases">
        <authorList>
            <person name="Yu Y."/>
            <person name="Lee S."/>
            <person name="de Baynast K."/>
            <person name="Wissotski M."/>
            <person name="Liu L."/>
            <person name="Talag J."/>
            <person name="Goicoechea J."/>
            <person name="Angelova A."/>
            <person name="Jetty R."/>
            <person name="Kudrna D."/>
            <person name="Golser W."/>
            <person name="Rivera L."/>
            <person name="Zhang J."/>
            <person name="Wing R."/>
        </authorList>
    </citation>
    <scope>NUCLEOTIDE SEQUENCE</scope>
</reference>
<dbReference type="Gene3D" id="3.60.21.10">
    <property type="match status" value="1"/>
</dbReference>
<dbReference type="GO" id="GO:0007095">
    <property type="term" value="P:mitotic G2 DNA damage checkpoint signaling"/>
    <property type="evidence" value="ECO:0007669"/>
    <property type="project" value="TreeGrafter"/>
</dbReference>
<evidence type="ECO:0000256" key="4">
    <source>
        <dbReference type="ARBA" id="ARBA00009028"/>
    </source>
</evidence>
<sequence length="636" mass="71039">MIYKCVFFFFRAEEESSTLRILVATDCHLGYLEKDEVRRFDSFDTFEEICSLAVLNKVDFILLGGDLFHENKPSTSTLVKSMEIIRRYCLNDRKVQFQVVSDQSSCLKNRFGRVNFEDPNLNIGLPVFTIHGTHDGPAGVDGMSTIDILSACNFVNYFGKVDAGSSDGCQISVCPILIKKGTTSVALYGLGNIRDQNLSRMLQTPHKIEWIKAESEDDWFNLFVLHQKRHAKWLGSSTTNGINEQLLPHFLDLVIWGHEHECLTDPQEVPGTGFHIIQPGSSVTTSLSNAEAKQKNVVLLEIKGRQYRQTNIPLKSVRPFGYAEVGHFQSLLHISLHNQSGVEPNNEASLYAHLDEIVSNLIDKTSTSGSEPNLPLVRVKVDYSGFSTIIPQRFGQKYVGKVANPNDILLFSRSIQKNRARENTDGSEQLEPNDLDQQTIEELIAQSNLKMQILDKNDLDSALHDFVNKDDSTAFHSCLDKNIDAEKKKLTSAAEDFRAGEDILLQLDQCMQERMNESSLTSKERSEPTSSSQSLPTNALSAFQELKCSPTEEQDGHESDELIETSDEELSQLAPQKRPAPVDGGSASTRRRKTDLTSFYRPMSKNDGDGAKKDKAPVAGRLLYSPGQIQVAVLKS</sequence>
<keyword evidence="6 16" id="KW-0540">Nuclease</keyword>
<dbReference type="GO" id="GO:0030870">
    <property type="term" value="C:Mre11 complex"/>
    <property type="evidence" value="ECO:0007669"/>
    <property type="project" value="UniProtKB-UniRule"/>
</dbReference>
<evidence type="ECO:0000256" key="13">
    <source>
        <dbReference type="ARBA" id="ARBA00023211"/>
    </source>
</evidence>
<dbReference type="Pfam" id="PF00149">
    <property type="entry name" value="Metallophos"/>
    <property type="match status" value="1"/>
</dbReference>
<evidence type="ECO:0000256" key="15">
    <source>
        <dbReference type="ARBA" id="ARBA00023254"/>
    </source>
</evidence>
<evidence type="ECO:0000256" key="12">
    <source>
        <dbReference type="ARBA" id="ARBA00023204"/>
    </source>
</evidence>
<evidence type="ECO:0000313" key="20">
    <source>
        <dbReference type="EnsemblPlants" id="LPERR08G04530.1"/>
    </source>
</evidence>
<reference evidence="20" key="3">
    <citation type="submission" date="2015-04" db="UniProtKB">
        <authorList>
            <consortium name="EnsemblPlants"/>
        </authorList>
    </citation>
    <scope>IDENTIFICATION</scope>
</reference>
<dbReference type="GO" id="GO:0000014">
    <property type="term" value="F:single-stranded DNA endodeoxyribonuclease activity"/>
    <property type="evidence" value="ECO:0007669"/>
    <property type="project" value="TreeGrafter"/>
</dbReference>
<keyword evidence="12 16" id="KW-0234">DNA repair</keyword>
<evidence type="ECO:0000256" key="16">
    <source>
        <dbReference type="PIRNR" id="PIRNR000882"/>
    </source>
</evidence>
<name>A0A0D9X4Y8_9ORYZ</name>
<dbReference type="CDD" id="cd00840">
    <property type="entry name" value="MPP_Mre11_N"/>
    <property type="match status" value="1"/>
</dbReference>
<dbReference type="GO" id="GO:0097552">
    <property type="term" value="P:mitochondrial double-strand break repair via homologous recombination"/>
    <property type="evidence" value="ECO:0007669"/>
    <property type="project" value="TreeGrafter"/>
</dbReference>
<evidence type="ECO:0000256" key="17">
    <source>
        <dbReference type="PIRSR" id="PIRSR000882-1"/>
    </source>
</evidence>
<evidence type="ECO:0000259" key="19">
    <source>
        <dbReference type="SMART" id="SM01347"/>
    </source>
</evidence>
<evidence type="ECO:0000256" key="8">
    <source>
        <dbReference type="ARBA" id="ARBA00022759"/>
    </source>
</evidence>
<evidence type="ECO:0000256" key="11">
    <source>
        <dbReference type="ARBA" id="ARBA00022839"/>
    </source>
</evidence>
<keyword evidence="21" id="KW-1185">Reference proteome</keyword>
<evidence type="ECO:0000256" key="10">
    <source>
        <dbReference type="ARBA" id="ARBA00022801"/>
    </source>
</evidence>
<evidence type="ECO:0000256" key="14">
    <source>
        <dbReference type="ARBA" id="ARBA00023242"/>
    </source>
</evidence>
<feature type="compositionally biased region" description="Basic and acidic residues" evidence="18">
    <location>
        <begin position="604"/>
        <end position="615"/>
    </location>
</feature>
<organism evidence="20 21">
    <name type="scientific">Leersia perrieri</name>
    <dbReference type="NCBI Taxonomy" id="77586"/>
    <lineage>
        <taxon>Eukaryota</taxon>
        <taxon>Viridiplantae</taxon>
        <taxon>Streptophyta</taxon>
        <taxon>Embryophyta</taxon>
        <taxon>Tracheophyta</taxon>
        <taxon>Spermatophyta</taxon>
        <taxon>Magnoliopsida</taxon>
        <taxon>Liliopsida</taxon>
        <taxon>Poales</taxon>
        <taxon>Poaceae</taxon>
        <taxon>BOP clade</taxon>
        <taxon>Oryzoideae</taxon>
        <taxon>Oryzeae</taxon>
        <taxon>Oryzinae</taxon>
        <taxon>Leersia</taxon>
    </lineage>
</organism>
<feature type="active site" description="Proton donor" evidence="17">
    <location>
        <position position="134"/>
    </location>
</feature>
<evidence type="ECO:0000256" key="9">
    <source>
        <dbReference type="ARBA" id="ARBA00022763"/>
    </source>
</evidence>
<dbReference type="PANTHER" id="PTHR10139">
    <property type="entry name" value="DOUBLE-STRAND BREAK REPAIR PROTEIN MRE11"/>
    <property type="match status" value="1"/>
</dbReference>
<dbReference type="EnsemblPlants" id="LPERR08G04530.1">
    <property type="protein sequence ID" value="LPERR08G04530.1"/>
    <property type="gene ID" value="LPERR08G04530"/>
</dbReference>
<dbReference type="STRING" id="77586.A0A0D9X4Y8"/>
<dbReference type="InterPro" id="IPR003701">
    <property type="entry name" value="Mre11"/>
</dbReference>
<reference evidence="20 21" key="1">
    <citation type="submission" date="2012-08" db="EMBL/GenBank/DDBJ databases">
        <title>Oryza genome evolution.</title>
        <authorList>
            <person name="Wing R.A."/>
        </authorList>
    </citation>
    <scope>NUCLEOTIDE SEQUENCE</scope>
</reference>
<dbReference type="InterPro" id="IPR004843">
    <property type="entry name" value="Calcineurin-like_PHP"/>
</dbReference>
<dbReference type="InterPro" id="IPR038487">
    <property type="entry name" value="Mre11_capping_dom"/>
</dbReference>
<dbReference type="Gramene" id="LPERR08G04530.1">
    <property type="protein sequence ID" value="LPERR08G04530.1"/>
    <property type="gene ID" value="LPERR08G04530"/>
</dbReference>
<dbReference type="GO" id="GO:0006303">
    <property type="term" value="P:double-strand break repair via nonhomologous end joining"/>
    <property type="evidence" value="ECO:0007669"/>
    <property type="project" value="TreeGrafter"/>
</dbReference>
<dbReference type="HOGENOM" id="CLU_009535_3_2_1"/>
<keyword evidence="7" id="KW-0479">Metal-binding</keyword>
<evidence type="ECO:0000256" key="3">
    <source>
        <dbReference type="ARBA" id="ARBA00004286"/>
    </source>
</evidence>
<keyword evidence="8 16" id="KW-0255">Endonuclease</keyword>
<comment type="cofactor">
    <cofactor evidence="1 16">
        <name>Mn(2+)</name>
        <dbReference type="ChEBI" id="CHEBI:29035"/>
    </cofactor>
</comment>
<dbReference type="Proteomes" id="UP000032180">
    <property type="component" value="Chromosome 8"/>
</dbReference>
<protein>
    <recommendedName>
        <fullName evidence="16">Double-strand break repair protein</fullName>
    </recommendedName>
</protein>
<dbReference type="GO" id="GO:0030145">
    <property type="term" value="F:manganese ion binding"/>
    <property type="evidence" value="ECO:0007669"/>
    <property type="project" value="UniProtKB-UniRule"/>
</dbReference>
<dbReference type="SUPFAM" id="SSF56300">
    <property type="entry name" value="Metallo-dependent phosphatases"/>
    <property type="match status" value="1"/>
</dbReference>
<proteinExistence type="inferred from homology"/>
<keyword evidence="5" id="KW-0158">Chromosome</keyword>
<keyword evidence="10 16" id="KW-0378">Hydrolase</keyword>
<evidence type="ECO:0000256" key="18">
    <source>
        <dbReference type="SAM" id="MobiDB-lite"/>
    </source>
</evidence>
<feature type="compositionally biased region" description="Acidic residues" evidence="18">
    <location>
        <begin position="561"/>
        <end position="570"/>
    </location>
</feature>
<evidence type="ECO:0000256" key="6">
    <source>
        <dbReference type="ARBA" id="ARBA00022722"/>
    </source>
</evidence>